<gene>
    <name evidence="2" type="primary">LOC112276332</name>
</gene>
<feature type="compositionally biased region" description="Low complexity" evidence="1">
    <location>
        <begin position="15"/>
        <end position="24"/>
    </location>
</feature>
<sequence>MTKCVVIDGWQRSGATTRASSSRSLPRRRACNPMAPTISSSSRSIHGSSMSVPISDSLHSLPLQNPTSQISVMDPRTSTSDCKALHPRIIPPATLVNFNNNGFYFGSKHPNASSSSFQVKVAAHHHSSLVTASVKKLLSLGTISGWNFPHSLSDQCLRPDPILLFLMLSDGCPYVDKNMYLESQPERHKGFLSSDFSKTDEFGNTIRTEQYRDQLKVLTVVSFSHFRFYY</sequence>
<reference evidence="2 3" key="2">
    <citation type="journal article" date="2018" name="Plant J.">
        <title>The Physcomitrella patens chromosome-scale assembly reveals moss genome structure and evolution.</title>
        <authorList>
            <person name="Lang D."/>
            <person name="Ullrich K.K."/>
            <person name="Murat F."/>
            <person name="Fuchs J."/>
            <person name="Jenkins J."/>
            <person name="Haas F.B."/>
            <person name="Piednoel M."/>
            <person name="Gundlach H."/>
            <person name="Van Bel M."/>
            <person name="Meyberg R."/>
            <person name="Vives C."/>
            <person name="Morata J."/>
            <person name="Symeonidi A."/>
            <person name="Hiss M."/>
            <person name="Muchero W."/>
            <person name="Kamisugi Y."/>
            <person name="Saleh O."/>
            <person name="Blanc G."/>
            <person name="Decker E.L."/>
            <person name="van Gessel N."/>
            <person name="Grimwood J."/>
            <person name="Hayes R.D."/>
            <person name="Graham S.W."/>
            <person name="Gunter L.E."/>
            <person name="McDaniel S.F."/>
            <person name="Hoernstein S.N.W."/>
            <person name="Larsson A."/>
            <person name="Li F.W."/>
            <person name="Perroud P.F."/>
            <person name="Phillips J."/>
            <person name="Ranjan P."/>
            <person name="Rokshar D.S."/>
            <person name="Rothfels C.J."/>
            <person name="Schneider L."/>
            <person name="Shu S."/>
            <person name="Stevenson D.W."/>
            <person name="Thummler F."/>
            <person name="Tillich M."/>
            <person name="Villarreal Aguilar J.C."/>
            <person name="Widiez T."/>
            <person name="Wong G.K."/>
            <person name="Wymore A."/>
            <person name="Zhang Y."/>
            <person name="Zimmer A.D."/>
            <person name="Quatrano R.S."/>
            <person name="Mayer K.F.X."/>
            <person name="Goodstein D."/>
            <person name="Casacuberta J.M."/>
            <person name="Vandepoele K."/>
            <person name="Reski R."/>
            <person name="Cuming A.C."/>
            <person name="Tuskan G.A."/>
            <person name="Maumus F."/>
            <person name="Salse J."/>
            <person name="Schmutz J."/>
            <person name="Rensing S.A."/>
        </authorList>
    </citation>
    <scope>NUCLEOTIDE SEQUENCE [LARGE SCALE GENOMIC DNA]</scope>
    <source>
        <strain evidence="2 3">cv. Gransden 2004</strain>
    </source>
</reference>
<reference evidence="2 3" key="1">
    <citation type="journal article" date="2008" name="Science">
        <title>The Physcomitrella genome reveals evolutionary insights into the conquest of land by plants.</title>
        <authorList>
            <person name="Rensing S."/>
            <person name="Lang D."/>
            <person name="Zimmer A."/>
            <person name="Terry A."/>
            <person name="Salamov A."/>
            <person name="Shapiro H."/>
            <person name="Nishiyama T."/>
            <person name="Perroud P.-F."/>
            <person name="Lindquist E."/>
            <person name="Kamisugi Y."/>
            <person name="Tanahashi T."/>
            <person name="Sakakibara K."/>
            <person name="Fujita T."/>
            <person name="Oishi K."/>
            <person name="Shin-I T."/>
            <person name="Kuroki Y."/>
            <person name="Toyoda A."/>
            <person name="Suzuki Y."/>
            <person name="Hashimoto A."/>
            <person name="Yamaguchi K."/>
            <person name="Sugano A."/>
            <person name="Kohara Y."/>
            <person name="Fujiyama A."/>
            <person name="Anterola A."/>
            <person name="Aoki S."/>
            <person name="Ashton N."/>
            <person name="Barbazuk W.B."/>
            <person name="Barker E."/>
            <person name="Bennetzen J."/>
            <person name="Bezanilla M."/>
            <person name="Blankenship R."/>
            <person name="Cho S.H."/>
            <person name="Dutcher S."/>
            <person name="Estelle M."/>
            <person name="Fawcett J.A."/>
            <person name="Gundlach H."/>
            <person name="Hanada K."/>
            <person name="Heyl A."/>
            <person name="Hicks K.A."/>
            <person name="Hugh J."/>
            <person name="Lohr M."/>
            <person name="Mayer K."/>
            <person name="Melkozernov A."/>
            <person name="Murata T."/>
            <person name="Nelson D."/>
            <person name="Pils B."/>
            <person name="Prigge M."/>
            <person name="Reiss B."/>
            <person name="Renner T."/>
            <person name="Rombauts S."/>
            <person name="Rushton P."/>
            <person name="Sanderfoot A."/>
            <person name="Schween G."/>
            <person name="Shiu S.-H."/>
            <person name="Stueber K."/>
            <person name="Theodoulou F.L."/>
            <person name="Tu H."/>
            <person name="Van de Peer Y."/>
            <person name="Verrier P.J."/>
            <person name="Waters E."/>
            <person name="Wood A."/>
            <person name="Yang L."/>
            <person name="Cove D."/>
            <person name="Cuming A."/>
            <person name="Hasebe M."/>
            <person name="Lucas S."/>
            <person name="Mishler D.B."/>
            <person name="Reski R."/>
            <person name="Grigoriev I."/>
            <person name="Quatrano R.S."/>
            <person name="Boore J.L."/>
        </authorList>
    </citation>
    <scope>NUCLEOTIDE SEQUENCE [LARGE SCALE GENOMIC DNA]</scope>
    <source>
        <strain evidence="2 3">cv. Gransden 2004</strain>
    </source>
</reference>
<keyword evidence="3" id="KW-1185">Reference proteome</keyword>
<evidence type="ECO:0000313" key="2">
    <source>
        <dbReference type="EnsemblPlants" id="Pp3c24_14600V3.2"/>
    </source>
</evidence>
<evidence type="ECO:0000256" key="1">
    <source>
        <dbReference type="SAM" id="MobiDB-lite"/>
    </source>
</evidence>
<feature type="region of interest" description="Disordered" evidence="1">
    <location>
        <begin position="15"/>
        <end position="49"/>
    </location>
</feature>
<feature type="compositionally biased region" description="Low complexity" evidence="1">
    <location>
        <begin position="39"/>
        <end position="49"/>
    </location>
</feature>
<accession>A0A7I4CIX1</accession>
<protein>
    <submittedName>
        <fullName evidence="2">Uncharacterized protein</fullName>
    </submittedName>
</protein>
<name>A0A7I4CIX1_PHYPA</name>
<reference evidence="2" key="3">
    <citation type="submission" date="2020-12" db="UniProtKB">
        <authorList>
            <consortium name="EnsemblPlants"/>
        </authorList>
    </citation>
    <scope>IDENTIFICATION</scope>
</reference>
<dbReference type="Gramene" id="Pp3c24_14600V3.2">
    <property type="protein sequence ID" value="Pp3c24_14600V3.2"/>
    <property type="gene ID" value="Pp3c24_14600"/>
</dbReference>
<organism evidence="2 3">
    <name type="scientific">Physcomitrium patens</name>
    <name type="common">Spreading-leaved earth moss</name>
    <name type="synonym">Physcomitrella patens</name>
    <dbReference type="NCBI Taxonomy" id="3218"/>
    <lineage>
        <taxon>Eukaryota</taxon>
        <taxon>Viridiplantae</taxon>
        <taxon>Streptophyta</taxon>
        <taxon>Embryophyta</taxon>
        <taxon>Bryophyta</taxon>
        <taxon>Bryophytina</taxon>
        <taxon>Bryopsida</taxon>
        <taxon>Funariidae</taxon>
        <taxon>Funariales</taxon>
        <taxon>Funariaceae</taxon>
        <taxon>Physcomitrium</taxon>
    </lineage>
</organism>
<dbReference type="EMBL" id="ABEU02000024">
    <property type="status" value="NOT_ANNOTATED_CDS"/>
    <property type="molecule type" value="Genomic_DNA"/>
</dbReference>
<dbReference type="Proteomes" id="UP000006727">
    <property type="component" value="Chromosome 24"/>
</dbReference>
<proteinExistence type="predicted"/>
<dbReference type="EnsemblPlants" id="Pp3c24_14600V3.2">
    <property type="protein sequence ID" value="Pp3c24_14600V3.2"/>
    <property type="gene ID" value="Pp3c24_14600"/>
</dbReference>
<evidence type="ECO:0000313" key="3">
    <source>
        <dbReference type="Proteomes" id="UP000006727"/>
    </source>
</evidence>
<dbReference type="AlphaFoldDB" id="A0A7I4CIX1"/>